<dbReference type="Pfam" id="PF01757">
    <property type="entry name" value="Acyl_transf_3"/>
    <property type="match status" value="1"/>
</dbReference>
<reference evidence="4" key="1">
    <citation type="submission" date="2016-10" db="EMBL/GenBank/DDBJ databases">
        <title>Sequence of Gallionella enrichment culture.</title>
        <authorList>
            <person name="Poehlein A."/>
            <person name="Muehling M."/>
            <person name="Daniel R."/>
        </authorList>
    </citation>
    <scope>NUCLEOTIDE SEQUENCE</scope>
</reference>
<dbReference type="InterPro" id="IPR043968">
    <property type="entry name" value="SGNH"/>
</dbReference>
<name>A0A1J5SQ90_9ZZZZ</name>
<protein>
    <submittedName>
        <fullName evidence="4">O-acetyltransferase OatA</fullName>
        <ecNumber evidence="4">2.3.1.-</ecNumber>
    </submittedName>
</protein>
<feature type="transmembrane region" description="Helical" evidence="1">
    <location>
        <begin position="418"/>
        <end position="436"/>
    </location>
</feature>
<feature type="transmembrane region" description="Helical" evidence="1">
    <location>
        <begin position="349"/>
        <end position="368"/>
    </location>
</feature>
<dbReference type="EC" id="2.3.1.-" evidence="4"/>
<evidence type="ECO:0000259" key="2">
    <source>
        <dbReference type="Pfam" id="PF01757"/>
    </source>
</evidence>
<dbReference type="AlphaFoldDB" id="A0A1J5SQ90"/>
<keyword evidence="1" id="KW-0812">Transmembrane</keyword>
<keyword evidence="4" id="KW-0012">Acyltransferase</keyword>
<dbReference type="PANTHER" id="PTHR23028">
    <property type="entry name" value="ACETYLTRANSFERASE"/>
    <property type="match status" value="1"/>
</dbReference>
<evidence type="ECO:0000259" key="3">
    <source>
        <dbReference type="Pfam" id="PF19040"/>
    </source>
</evidence>
<dbReference type="InterPro" id="IPR050879">
    <property type="entry name" value="Acyltransferase_3"/>
</dbReference>
<dbReference type="GO" id="GO:0009103">
    <property type="term" value="P:lipopolysaccharide biosynthetic process"/>
    <property type="evidence" value="ECO:0007669"/>
    <property type="project" value="TreeGrafter"/>
</dbReference>
<keyword evidence="1" id="KW-0472">Membrane</keyword>
<evidence type="ECO:0000256" key="1">
    <source>
        <dbReference type="SAM" id="Phobius"/>
    </source>
</evidence>
<feature type="domain" description="SGNH" evidence="3">
    <location>
        <begin position="478"/>
        <end position="698"/>
    </location>
</feature>
<feature type="transmembrane region" description="Helical" evidence="1">
    <location>
        <begin position="233"/>
        <end position="252"/>
    </location>
</feature>
<feature type="transmembrane region" description="Helical" evidence="1">
    <location>
        <begin position="205"/>
        <end position="226"/>
    </location>
</feature>
<dbReference type="Pfam" id="PF19040">
    <property type="entry name" value="SGNH"/>
    <property type="match status" value="1"/>
</dbReference>
<organism evidence="4">
    <name type="scientific">mine drainage metagenome</name>
    <dbReference type="NCBI Taxonomy" id="410659"/>
    <lineage>
        <taxon>unclassified sequences</taxon>
        <taxon>metagenomes</taxon>
        <taxon>ecological metagenomes</taxon>
    </lineage>
</organism>
<proteinExistence type="predicted"/>
<feature type="transmembrane region" description="Helical" evidence="1">
    <location>
        <begin position="264"/>
        <end position="283"/>
    </location>
</feature>
<feature type="domain" description="Acyltransferase 3" evidence="2">
    <location>
        <begin position="79"/>
        <end position="403"/>
    </location>
</feature>
<accession>A0A1J5SQ90</accession>
<evidence type="ECO:0000313" key="4">
    <source>
        <dbReference type="EMBL" id="OIR06184.1"/>
    </source>
</evidence>
<dbReference type="EMBL" id="MLJW01000045">
    <property type="protein sequence ID" value="OIR06184.1"/>
    <property type="molecule type" value="Genomic_DNA"/>
</dbReference>
<keyword evidence="1" id="KW-1133">Transmembrane helix</keyword>
<dbReference type="GO" id="GO:0016747">
    <property type="term" value="F:acyltransferase activity, transferring groups other than amino-acyl groups"/>
    <property type="evidence" value="ECO:0007669"/>
    <property type="project" value="InterPro"/>
</dbReference>
<feature type="transmembrane region" description="Helical" evidence="1">
    <location>
        <begin position="320"/>
        <end position="337"/>
    </location>
</feature>
<keyword evidence="4" id="KW-0808">Transferase</keyword>
<feature type="transmembrane region" description="Helical" evidence="1">
    <location>
        <begin position="295"/>
        <end position="314"/>
    </location>
</feature>
<dbReference type="GO" id="GO:0016020">
    <property type="term" value="C:membrane"/>
    <property type="evidence" value="ECO:0007669"/>
    <property type="project" value="TreeGrafter"/>
</dbReference>
<comment type="caution">
    <text evidence="4">The sequence shown here is derived from an EMBL/GenBank/DDBJ whole genome shotgun (WGS) entry which is preliminary data.</text>
</comment>
<gene>
    <name evidence="4" type="primary">oatA_3</name>
    <name evidence="4" type="ORF">GALL_116570</name>
</gene>
<dbReference type="InterPro" id="IPR002656">
    <property type="entry name" value="Acyl_transf_3_dom"/>
</dbReference>
<feature type="transmembrane region" description="Helical" evidence="1">
    <location>
        <begin position="145"/>
        <end position="164"/>
    </location>
</feature>
<sequence length="715" mass="79894">MPFTLLGNNYPAVNGRRIFFKNTAPPPPWPNRITDVRNPLLAWEQRGRQGIMTNFVKLKANSQENIQSKHNFHPNYRPDIDGLRAIAILPVVFFHAFPQLIPGGFIGVDIFFVISGYLISTILFKSIERGQFSFLEFYQGRIRRLFPALLLMLTVSLLIGRNMLIGHEWRSLGAQVAAGLGFYQNFHLLHQVGYFDTAAELKPMLHLWSLSIEEQYYLVFPLILVLSRKKKWLLGLIVFFAMASFSADLVVGRTHIARSFFLPYTRFWELLGGAVLAWAGLNVPRWAESPQPRRLHSLLSLAGFALILTGVFAFNSGMAYPGWRALLPVLGAIALIGAGRHGLINRMVLSNPAAIFIGRISYPLYLWHWPILSFMTIANGHRPDPVKALAAIAASLVLSWLTYTLVEKPIRNASPPKPRIVPVLLGCGLIVALVGAEARHFAKPYDTATMNIINSWEFRGYPLPAGARQDPVSQRLFLGDNPRRKILFLGDSHALQYGNLLGELWRQRARNGTPPQIIIDHTRPDFPLDLSADEAADPGIQTVVLSSFWALHYLDGKVNQKIRCCGTGLMGVIGKANAPLTPTEMEHLDQRLEASIRQIQASGRHVTLILDNSFGEETSPRFMLKRSLLEGIHPVSTSLDRATMLDRDGTARRHVLAVAAKTGITVIDPLATLCPGDHCITRTAEGIPVNKDYDHLSLNTVLHHIHYLDDLILRP</sequence>
<feature type="transmembrane region" description="Helical" evidence="1">
    <location>
        <begin position="104"/>
        <end position="124"/>
    </location>
</feature>
<feature type="transmembrane region" description="Helical" evidence="1">
    <location>
        <begin position="388"/>
        <end position="406"/>
    </location>
</feature>
<dbReference type="PANTHER" id="PTHR23028:SF53">
    <property type="entry name" value="ACYL_TRANSF_3 DOMAIN-CONTAINING PROTEIN"/>
    <property type="match status" value="1"/>
</dbReference>